<dbReference type="PANTHER" id="PTHR23292:SF6">
    <property type="entry name" value="FI16602P1-RELATED"/>
    <property type="match status" value="1"/>
</dbReference>
<feature type="compositionally biased region" description="Low complexity" evidence="6">
    <location>
        <begin position="83"/>
        <end position="110"/>
    </location>
</feature>
<comment type="subcellular location">
    <subcellularLocation>
        <location evidence="1">Membrane</location>
        <topology evidence="1">Peripheral membrane protein</topology>
    </subcellularLocation>
</comment>
<comment type="caution">
    <text evidence="9">The sequence shown here is derived from an EMBL/GenBank/DDBJ whole genome shotgun (WGS) entry which is preliminary data.</text>
</comment>
<accession>A0A1R1Y913</accession>
<evidence type="ECO:0000256" key="1">
    <source>
        <dbReference type="ARBA" id="ARBA00004170"/>
    </source>
</evidence>
<dbReference type="PROSITE" id="PS51837">
    <property type="entry name" value="LITAF"/>
    <property type="match status" value="1"/>
</dbReference>
<keyword evidence="3" id="KW-0479">Metal-binding</keyword>
<evidence type="ECO:0000256" key="2">
    <source>
        <dbReference type="ARBA" id="ARBA00005975"/>
    </source>
</evidence>
<feature type="compositionally biased region" description="Polar residues" evidence="6">
    <location>
        <begin position="111"/>
        <end position="129"/>
    </location>
</feature>
<evidence type="ECO:0000259" key="8">
    <source>
        <dbReference type="PROSITE" id="PS51837"/>
    </source>
</evidence>
<dbReference type="GO" id="GO:0016020">
    <property type="term" value="C:membrane"/>
    <property type="evidence" value="ECO:0007669"/>
    <property type="project" value="UniProtKB-SubCell"/>
</dbReference>
<evidence type="ECO:0000256" key="6">
    <source>
        <dbReference type="SAM" id="MobiDB-lite"/>
    </source>
</evidence>
<keyword evidence="4" id="KW-0862">Zinc</keyword>
<gene>
    <name evidence="9" type="ORF">AYI70_g2280</name>
</gene>
<keyword evidence="7" id="KW-1133">Transmembrane helix</keyword>
<dbReference type="STRING" id="133412.A0A1R1Y913"/>
<dbReference type="Proteomes" id="UP000187283">
    <property type="component" value="Unassembled WGS sequence"/>
</dbReference>
<dbReference type="InterPro" id="IPR006629">
    <property type="entry name" value="LITAF"/>
</dbReference>
<keyword evidence="5 7" id="KW-0472">Membrane</keyword>
<feature type="region of interest" description="Disordered" evidence="6">
    <location>
        <begin position="1"/>
        <end position="129"/>
    </location>
</feature>
<dbReference type="Pfam" id="PF10601">
    <property type="entry name" value="zf-LITAF-like"/>
    <property type="match status" value="1"/>
</dbReference>
<dbReference type="GO" id="GO:0008270">
    <property type="term" value="F:zinc ion binding"/>
    <property type="evidence" value="ECO:0007669"/>
    <property type="project" value="TreeGrafter"/>
</dbReference>
<dbReference type="InterPro" id="IPR037519">
    <property type="entry name" value="LITAF_fam"/>
</dbReference>
<dbReference type="SMART" id="SM00714">
    <property type="entry name" value="LITAF"/>
    <property type="match status" value="1"/>
</dbReference>
<dbReference type="PANTHER" id="PTHR23292">
    <property type="entry name" value="LIPOPOLYSACCHARIDE-INDUCED TUMOR NECROSIS FACTOR-ALPHA FACTOR"/>
    <property type="match status" value="1"/>
</dbReference>
<reference evidence="9 10" key="1">
    <citation type="submission" date="2017-01" db="EMBL/GenBank/DDBJ databases">
        <authorList>
            <person name="Mah S.A."/>
            <person name="Swanson W.J."/>
            <person name="Moy G.W."/>
            <person name="Vacquier V.D."/>
        </authorList>
    </citation>
    <scope>NUCLEOTIDE SEQUENCE [LARGE SCALE GENOMIC DNA]</scope>
    <source>
        <strain evidence="9 10">GSMNP</strain>
    </source>
</reference>
<comment type="similarity">
    <text evidence="2">Belongs to the CDIP1/LITAF family.</text>
</comment>
<dbReference type="OrthoDB" id="5599753at2759"/>
<dbReference type="AlphaFoldDB" id="A0A1R1Y913"/>
<feature type="compositionally biased region" description="Polar residues" evidence="6">
    <location>
        <begin position="14"/>
        <end position="71"/>
    </location>
</feature>
<feature type="transmembrane region" description="Helical" evidence="7">
    <location>
        <begin position="177"/>
        <end position="196"/>
    </location>
</feature>
<organism evidence="9 10">
    <name type="scientific">Smittium culicis</name>
    <dbReference type="NCBI Taxonomy" id="133412"/>
    <lineage>
        <taxon>Eukaryota</taxon>
        <taxon>Fungi</taxon>
        <taxon>Fungi incertae sedis</taxon>
        <taxon>Zoopagomycota</taxon>
        <taxon>Kickxellomycotina</taxon>
        <taxon>Harpellomycetes</taxon>
        <taxon>Harpellales</taxon>
        <taxon>Legeriomycetaceae</taxon>
        <taxon>Smittium</taxon>
    </lineage>
</organism>
<name>A0A1R1Y913_9FUNG</name>
<evidence type="ECO:0000256" key="5">
    <source>
        <dbReference type="ARBA" id="ARBA00023136"/>
    </source>
</evidence>
<proteinExistence type="inferred from homology"/>
<dbReference type="EMBL" id="LSSN01000548">
    <property type="protein sequence ID" value="OMJ23399.1"/>
    <property type="molecule type" value="Genomic_DNA"/>
</dbReference>
<feature type="domain" description="LITAF" evidence="8">
    <location>
        <begin position="137"/>
        <end position="220"/>
    </location>
</feature>
<evidence type="ECO:0000256" key="3">
    <source>
        <dbReference type="ARBA" id="ARBA00022723"/>
    </source>
</evidence>
<evidence type="ECO:0000256" key="4">
    <source>
        <dbReference type="ARBA" id="ARBA00022833"/>
    </source>
</evidence>
<protein>
    <recommendedName>
        <fullName evidence="8">LITAF domain-containing protein</fullName>
    </recommendedName>
</protein>
<sequence length="231" mass="25403">MNSKEREAFGNGYGSSQQNQNPNGSGSSYLNNSIVQDNTQQASGSNPGNQQSNLPSYNDLYSTAPRNQSASVYPAPIRPQAPPQQFVQQAPPQQFQQQVPSQQYQQQPYQENQYQGYPNNSNQVNPNMYQNSSQQLQPVNQGNSTLISSKGQPMNIICPNCNKNVVTSIKRKAGGKTVAAVLGVGLVFWPLMWVPLTMKSLKKKVHVCPYCGIDLGNEILVQVQKIDAGKQ</sequence>
<evidence type="ECO:0000313" key="10">
    <source>
        <dbReference type="Proteomes" id="UP000187283"/>
    </source>
</evidence>
<evidence type="ECO:0000256" key="7">
    <source>
        <dbReference type="SAM" id="Phobius"/>
    </source>
</evidence>
<evidence type="ECO:0000313" key="9">
    <source>
        <dbReference type="EMBL" id="OMJ23399.1"/>
    </source>
</evidence>
<keyword evidence="7" id="KW-0812">Transmembrane</keyword>
<keyword evidence="10" id="KW-1185">Reference proteome</keyword>